<dbReference type="InterPro" id="IPR036365">
    <property type="entry name" value="PGBD-like_sf"/>
</dbReference>
<evidence type="ECO:0000259" key="1">
    <source>
        <dbReference type="Pfam" id="PF01471"/>
    </source>
</evidence>
<feature type="domain" description="Peptidoglycan binding-like" evidence="1">
    <location>
        <begin position="12"/>
        <end position="47"/>
    </location>
</feature>
<dbReference type="EMBL" id="CAFBMR010000025">
    <property type="protein sequence ID" value="CAB4911551.1"/>
    <property type="molecule type" value="Genomic_DNA"/>
</dbReference>
<sequence>MQNALRVPKVHAKGFFNRKTQRAVKAFQLRMGIRASGVVNAPTWAALGPSVSRDAARTAAAAPADGLPWQTFAARDMYGYRTSAYQGKYFDASIERLRLCIVQREAGGDYAAVSRYGYLGAYQFMGSWNSAIRSYLKPEMTAKYGQAGAKAVDALAGQSINRWNRFWQDAAFYAVLDQAGDQWYGGWFDCTGSGTWPNPAYANYSPFEG</sequence>
<proteinExistence type="predicted"/>
<dbReference type="InterPro" id="IPR002477">
    <property type="entry name" value="Peptidoglycan-bd-like"/>
</dbReference>
<dbReference type="SUPFAM" id="SSF47090">
    <property type="entry name" value="PGBD-like"/>
    <property type="match status" value="1"/>
</dbReference>
<evidence type="ECO:0000313" key="2">
    <source>
        <dbReference type="EMBL" id="CAB4911551.1"/>
    </source>
</evidence>
<dbReference type="SUPFAM" id="SSF53955">
    <property type="entry name" value="Lysozyme-like"/>
    <property type="match status" value="1"/>
</dbReference>
<dbReference type="AlphaFoldDB" id="A0A6J7GT65"/>
<reference evidence="2" key="1">
    <citation type="submission" date="2020-05" db="EMBL/GenBank/DDBJ databases">
        <authorList>
            <person name="Chiriac C."/>
            <person name="Salcher M."/>
            <person name="Ghai R."/>
            <person name="Kavagutti S V."/>
        </authorList>
    </citation>
    <scope>NUCLEOTIDE SEQUENCE</scope>
</reference>
<organism evidence="2">
    <name type="scientific">freshwater metagenome</name>
    <dbReference type="NCBI Taxonomy" id="449393"/>
    <lineage>
        <taxon>unclassified sequences</taxon>
        <taxon>metagenomes</taxon>
        <taxon>ecological metagenomes</taxon>
    </lineage>
</organism>
<name>A0A6J7GT65_9ZZZZ</name>
<dbReference type="Pfam" id="PF01471">
    <property type="entry name" value="PG_binding_1"/>
    <property type="match status" value="1"/>
</dbReference>
<dbReference type="InterPro" id="IPR023346">
    <property type="entry name" value="Lysozyme-like_dom_sf"/>
</dbReference>
<dbReference type="InterPro" id="IPR036366">
    <property type="entry name" value="PGBDSf"/>
</dbReference>
<accession>A0A6J7GT65</accession>
<gene>
    <name evidence="2" type="ORF">UFOPK3610_00833</name>
</gene>
<protein>
    <submittedName>
        <fullName evidence="2">Unannotated protein</fullName>
    </submittedName>
</protein>
<dbReference type="Gene3D" id="1.10.101.10">
    <property type="entry name" value="PGBD-like superfamily/PGBD"/>
    <property type="match status" value="1"/>
</dbReference>